<dbReference type="InterPro" id="IPR040007">
    <property type="entry name" value="Tho2"/>
</dbReference>
<dbReference type="EMBL" id="LR215070">
    <property type="protein sequence ID" value="VEV59403.1"/>
    <property type="molecule type" value="Genomic_DNA"/>
</dbReference>
<dbReference type="GO" id="GO:0006397">
    <property type="term" value="P:mRNA processing"/>
    <property type="evidence" value="ECO:0007669"/>
    <property type="project" value="InterPro"/>
</dbReference>
<dbReference type="GO" id="GO:0003729">
    <property type="term" value="F:mRNA binding"/>
    <property type="evidence" value="ECO:0007669"/>
    <property type="project" value="TreeGrafter"/>
</dbReference>
<dbReference type="InterPro" id="IPR021418">
    <property type="entry name" value="THO_THOC2_C"/>
</dbReference>
<feature type="region of interest" description="Disordered" evidence="1">
    <location>
        <begin position="782"/>
        <end position="818"/>
    </location>
</feature>
<evidence type="ECO:0000259" key="2">
    <source>
        <dbReference type="Pfam" id="PF11262"/>
    </source>
</evidence>
<dbReference type="OrthoDB" id="29024at2759"/>
<feature type="region of interest" description="Disordered" evidence="1">
    <location>
        <begin position="2099"/>
        <end position="2152"/>
    </location>
</feature>
<feature type="compositionally biased region" description="Basic residues" evidence="1">
    <location>
        <begin position="532"/>
        <end position="541"/>
    </location>
</feature>
<dbReference type="Pfam" id="PF11262">
    <property type="entry name" value="Tho2"/>
    <property type="match status" value="1"/>
</dbReference>
<name>A0A449C152_PLAVN</name>
<feature type="region of interest" description="Disordered" evidence="1">
    <location>
        <begin position="529"/>
        <end position="563"/>
    </location>
</feature>
<dbReference type="KEGG" id="pvv:PVVCY_1406480"/>
<feature type="region of interest" description="Disordered" evidence="1">
    <location>
        <begin position="86"/>
        <end position="166"/>
    </location>
</feature>
<dbReference type="PANTHER" id="PTHR21597:SF0">
    <property type="entry name" value="THO COMPLEX SUBUNIT 2"/>
    <property type="match status" value="1"/>
</dbReference>
<evidence type="ECO:0000256" key="1">
    <source>
        <dbReference type="SAM" id="MobiDB-lite"/>
    </source>
</evidence>
<organism evidence="3 4">
    <name type="scientific">Plasmodium vinckei vinckei</name>
    <dbReference type="NCBI Taxonomy" id="54757"/>
    <lineage>
        <taxon>Eukaryota</taxon>
        <taxon>Sar</taxon>
        <taxon>Alveolata</taxon>
        <taxon>Apicomplexa</taxon>
        <taxon>Aconoidasida</taxon>
        <taxon>Haemosporida</taxon>
        <taxon>Plasmodiidae</taxon>
        <taxon>Plasmodium</taxon>
        <taxon>Plasmodium (Vinckeia)</taxon>
    </lineage>
</organism>
<feature type="compositionally biased region" description="Basic and acidic residues" evidence="1">
    <location>
        <begin position="1726"/>
        <end position="1769"/>
    </location>
</feature>
<dbReference type="GeneID" id="19958910"/>
<gene>
    <name evidence="3" type="ORF">PVVCY_1406480</name>
</gene>
<feature type="domain" description="THO complex subunitTHOC2 C-terminal" evidence="2">
    <location>
        <begin position="1798"/>
        <end position="2095"/>
    </location>
</feature>
<feature type="compositionally biased region" description="Basic and acidic residues" evidence="1">
    <location>
        <begin position="782"/>
        <end position="791"/>
    </location>
</feature>
<dbReference type="PANTHER" id="PTHR21597">
    <property type="entry name" value="THO2 PROTEIN"/>
    <property type="match status" value="1"/>
</dbReference>
<sequence length="2210" mass="261534">MDIADVLHNYRVRLFDEFEEKDIETNLNIIKQKYESKLIFILNQVKDKISLYKSCEKPCFCSLYQDGYSCPCDKPTSTYQQNEINEETINQNNIDDEKQTQVDNKNETSDKKRKRNNNYNQSYDQNDGETNLTENNKDEQTQNPLKKQNINPDKIKDIPNTDDNDQNEHAKINILNAFIKVDEDIKFLDSKDLFFNIPIKNNCILKDIFTSMTNEIKNKSYQNVYKCAYLECYKRNQIKIQKQGFCCNLQTNFKNIINFYFTSFIEQFSLFYFDFFLCIVKGVITIESGINYISNDLATLHHEHSMKLNLSLFKITPDTNEVSDELDEKCNTNVDDTYLILPFKVVLLNSFQYIFEIAHHLREKQNDLYANYKDIIYQCIVMLEQNKIISYKDTTTYIECKNFDKINIFPKELNKLVTKLKTKNMYSISIYNLIRENVNGYSKIIFILEQFFANNLDFNRDRSKKNTRLTSKFYLKYMLKRKAKKKKNDQTNNKNEQDVSCQTDLSDDFLASSDLDNISDSSLLAVSNNGTKKSKQKIDKKKRGESGHDKETSHESATQNSQFEKKNKKINCSSLKRKWKRHLNCYYCNDIIKLKKAIFKIAGLHNLCPRRIISILLFYYEQNVNSKKQLLPLFYLYSKESITDVIILELKIKNNYIQENNIEQLDKLKVIYNKNGVEENENKYYYPEFLLNTNKFFSYNYFKMCSILILNDLLNFNIFYNNLLPNDILLKHIFYELYRKFYDDYDNMFSDKVISLFYYYIPYDINKMYDIFETLKTGSVDKKNKNSDKSKSTNLDNKTSNGAQKNNNPDLSKTNNESLYNHSKSLNKLLEKIEDPLSIHDIVVNYALNMNNSDLKKKYQNVLESKNKDAINYYLYDSLTNNTQSNGDTFIKMYIEREIKIREESINSKYLLYNNAHNYLFLEEDHYFLVLSRLFFMINQKFLFLSTLIDLNAWTFVTTLLNHMTTLNSNPFMNYFVTRSFAHLLNYLLIPLKNNLDSIKTKKTIKNNSCFFCKLNINSLDLVGYNSIKTIRQNKKYLQNLFKNEKTIKIKKIKVKQLIKLYTSNYKLFAIQNEEKNNINTNITIDNDRISISVKKKKKINLKNTHFPLQKFFILSTEPSKQLPDIHDKSNDSETKQDTLPILLNPDLKTKEVIRNKQEYLREIQTMDEFFNTFLPLLKYLGYFTYIYNDLQQSVLKILLKYVEVMIKKDNNNESQAEQIDRLHPNFYSYLNFFFLSLNNNCEEINENLINIQLWDILKLIPVSTRYKIYFNFYNLIDKQKKDIIRYKNQIVIPDELSSENCENEENNENKTDDIILEHDNSEGPHFITLSTNSIYFFSLFNFELIKTKIRKIIKRATADILKDRQNTKVKNMLSEFNFIINRNPFVGAEVILQQCELFDNNMIITLTESIKHIHLFSSDIFLYKIIEKQQLLNVNTFNLNKQNNMNSSEFFVDNVFRPKKLINLSLVSAIFMSKHPSVEFYPLLISTLKRIFSEMHTSDELFLRRLPSSTKMGHPNYDEQTDEDDKIIVLKAHNKKYPDLMSGYIFDLEYIQKLIEIYGGTSAYVEVHALNDDQLDAQGGFRHLKKEVMVIENDLDMNINNTEYEYIEKNQIENDKLKSECISYASKVLLNPNIIYLIFFILSKLKHEYLYDSNTYNLKNLSSIVDQTHAILLQYIDFLQSNSTPKLYISLIPNIITIFQFFDISQAFQIVRFSFPFFDQNSSHNDSHNDSHNINHNDSHNINHNDSHNDNHNDTHNELDVESEHEYDSEAEQETDAWTNVMMPIVEKYITIENLNGINIKFYLIYWRLHISDIYVPHKQYQKVVDNFDMLINNLEKYFIDNKKNEDINWIHKKIEKLNVRKSKIKNEYENHIIHTKKIKKKLSHIIEHWVDPEEIDFNTFTSFVKCLIAPRILNSEKDSLFCSKFIQVLIEFSTPLFNLCTLVQVLTKMLIPLINTCTEKESLNVGIFFNDLFSYLYILCDDVKYFNNISNNNPCFSNTLNFESKDTIDHSSIIQKVYKWENYIIALLFENNNNDEKTWINYKSIVVFLFRLVNSFPYSSQIKDSIITHLQNLQDISKAQGWKDILISITSLKQIMEKNKKQPGMEKKEEHETKPQETKAKPPKTNETPQKSDSNATMTPFNTSRPPHTNPNPHFIPVAKNIYNPNMHPVMPNAPNLPPKPFMKENFNKIPPPQDPNKYMLKRRYRYF</sequence>
<feature type="compositionally biased region" description="Basic and acidic residues" evidence="1">
    <location>
        <begin position="2099"/>
        <end position="2122"/>
    </location>
</feature>
<dbReference type="VEuPathDB" id="PlasmoDB:PVVCY_1406480"/>
<proteinExistence type="predicted"/>
<dbReference type="GO" id="GO:0006406">
    <property type="term" value="P:mRNA export from nucleus"/>
    <property type="evidence" value="ECO:0007669"/>
    <property type="project" value="InterPro"/>
</dbReference>
<feature type="region of interest" description="Disordered" evidence="1">
    <location>
        <begin position="2174"/>
        <end position="2199"/>
    </location>
</feature>
<reference evidence="3 4" key="1">
    <citation type="submission" date="2019-01" db="EMBL/GenBank/DDBJ databases">
        <authorList>
            <person name="Ramaprasad A."/>
        </authorList>
    </citation>
    <scope>NUCLEOTIDE SEQUENCE [LARGE SCALE GENOMIC DNA]</scope>
</reference>
<accession>A0A449C152</accession>
<evidence type="ECO:0000313" key="3">
    <source>
        <dbReference type="EMBL" id="VEV59403.1"/>
    </source>
</evidence>
<dbReference type="GO" id="GO:0000445">
    <property type="term" value="C:THO complex part of transcription export complex"/>
    <property type="evidence" value="ECO:0007669"/>
    <property type="project" value="TreeGrafter"/>
</dbReference>
<feature type="compositionally biased region" description="Basic and acidic residues" evidence="1">
    <location>
        <begin position="95"/>
        <end position="110"/>
    </location>
</feature>
<feature type="compositionally biased region" description="Basic and acidic residues" evidence="1">
    <location>
        <begin position="542"/>
        <end position="554"/>
    </location>
</feature>
<feature type="compositionally biased region" description="Polar residues" evidence="1">
    <location>
        <begin position="2127"/>
        <end position="2149"/>
    </location>
</feature>
<feature type="compositionally biased region" description="Polar residues" evidence="1">
    <location>
        <begin position="799"/>
        <end position="818"/>
    </location>
</feature>
<feature type="region of interest" description="Disordered" evidence="1">
    <location>
        <begin position="1725"/>
        <end position="1774"/>
    </location>
</feature>
<dbReference type="RefSeq" id="XP_037490956.1">
    <property type="nucleotide sequence ID" value="XM_037634918.1"/>
</dbReference>
<protein>
    <submittedName>
        <fullName evidence="3">THO complex subunit 2, putative</fullName>
    </submittedName>
</protein>
<feature type="compositionally biased region" description="Polar residues" evidence="1">
    <location>
        <begin position="141"/>
        <end position="151"/>
    </location>
</feature>
<dbReference type="Proteomes" id="UP000290582">
    <property type="component" value="Chromosome PVVCY_14"/>
</dbReference>
<evidence type="ECO:0000313" key="4">
    <source>
        <dbReference type="Proteomes" id="UP000290582"/>
    </source>
</evidence>